<evidence type="ECO:0000313" key="3">
    <source>
        <dbReference type="Proteomes" id="UP000001861"/>
    </source>
</evidence>
<dbReference type="EMBL" id="AACS02000010">
    <property type="protein sequence ID" value="EAU87441.2"/>
    <property type="molecule type" value="Genomic_DNA"/>
</dbReference>
<dbReference type="STRING" id="240176.A8NKJ0"/>
<feature type="compositionally biased region" description="Basic and acidic residues" evidence="1">
    <location>
        <begin position="251"/>
        <end position="265"/>
    </location>
</feature>
<evidence type="ECO:0000313" key="2">
    <source>
        <dbReference type="EMBL" id="EAU87441.2"/>
    </source>
</evidence>
<name>A8NKJ0_COPC7</name>
<dbReference type="GeneID" id="6010979"/>
<feature type="region of interest" description="Disordered" evidence="1">
    <location>
        <begin position="223"/>
        <end position="286"/>
    </location>
</feature>
<dbReference type="OrthoDB" id="3133596at2759"/>
<organism evidence="2 3">
    <name type="scientific">Coprinopsis cinerea (strain Okayama-7 / 130 / ATCC MYA-4618 / FGSC 9003)</name>
    <name type="common">Inky cap fungus</name>
    <name type="synonym">Hormographiella aspergillata</name>
    <dbReference type="NCBI Taxonomy" id="240176"/>
    <lineage>
        <taxon>Eukaryota</taxon>
        <taxon>Fungi</taxon>
        <taxon>Dikarya</taxon>
        <taxon>Basidiomycota</taxon>
        <taxon>Agaricomycotina</taxon>
        <taxon>Agaricomycetes</taxon>
        <taxon>Agaricomycetidae</taxon>
        <taxon>Agaricales</taxon>
        <taxon>Agaricineae</taxon>
        <taxon>Psathyrellaceae</taxon>
        <taxon>Coprinopsis</taxon>
    </lineage>
</organism>
<sequence length="286" mass="32417">MSTPYQPLAPPESAALRALREDPNGGRCAVQNCVDGSPEPVVPCYVLPKEFEAHHELMTAFEYNFGYQHMSLNLDTRKNIFFRYAHKVSATLRDLFVQGKWALLPEQSVLERYYGESVQVHAVALVAEDQFPIASIRRYLTPSSDDSRSCSSYTTYTKFPFDDFPTITSHVHPNFAVYSLGYTSGVYTGTRTAIIWVWWRNIRAKGEVDFGYRSRRSLPGDVEDQAVLSDADSDATETQTEPCRVYQPPKRLTDNNDGGEDRYWDVARISESAQRRRSGRGESNDG</sequence>
<accession>A8NKJ0</accession>
<gene>
    <name evidence="2" type="ORF">CC1G_02200</name>
</gene>
<protein>
    <submittedName>
        <fullName evidence="2">Uncharacterized protein</fullName>
    </submittedName>
</protein>
<reference evidence="2 3" key="1">
    <citation type="journal article" date="2010" name="Proc. Natl. Acad. Sci. U.S.A.">
        <title>Insights into evolution of multicellular fungi from the assembled chromosomes of the mushroom Coprinopsis cinerea (Coprinus cinereus).</title>
        <authorList>
            <person name="Stajich J.E."/>
            <person name="Wilke S.K."/>
            <person name="Ahren D."/>
            <person name="Au C.H."/>
            <person name="Birren B.W."/>
            <person name="Borodovsky M."/>
            <person name="Burns C."/>
            <person name="Canback B."/>
            <person name="Casselton L.A."/>
            <person name="Cheng C.K."/>
            <person name="Deng J."/>
            <person name="Dietrich F.S."/>
            <person name="Fargo D.C."/>
            <person name="Farman M.L."/>
            <person name="Gathman A.C."/>
            <person name="Goldberg J."/>
            <person name="Guigo R."/>
            <person name="Hoegger P.J."/>
            <person name="Hooker J.B."/>
            <person name="Huggins A."/>
            <person name="James T.Y."/>
            <person name="Kamada T."/>
            <person name="Kilaru S."/>
            <person name="Kodira C."/>
            <person name="Kues U."/>
            <person name="Kupfer D."/>
            <person name="Kwan H.S."/>
            <person name="Lomsadze A."/>
            <person name="Li W."/>
            <person name="Lilly W.W."/>
            <person name="Ma L.J."/>
            <person name="Mackey A.J."/>
            <person name="Manning G."/>
            <person name="Martin F."/>
            <person name="Muraguchi H."/>
            <person name="Natvig D.O."/>
            <person name="Palmerini H."/>
            <person name="Ramesh M.A."/>
            <person name="Rehmeyer C.J."/>
            <person name="Roe B.A."/>
            <person name="Shenoy N."/>
            <person name="Stanke M."/>
            <person name="Ter-Hovhannisyan V."/>
            <person name="Tunlid A."/>
            <person name="Velagapudi R."/>
            <person name="Vision T.J."/>
            <person name="Zeng Q."/>
            <person name="Zolan M.E."/>
            <person name="Pukkila P.J."/>
        </authorList>
    </citation>
    <scope>NUCLEOTIDE SEQUENCE [LARGE SCALE GENOMIC DNA]</scope>
    <source>
        <strain evidence="3">Okayama-7 / 130 / ATCC MYA-4618 / FGSC 9003</strain>
    </source>
</reference>
<dbReference type="RefSeq" id="XP_001834464.2">
    <property type="nucleotide sequence ID" value="XM_001834412.2"/>
</dbReference>
<proteinExistence type="predicted"/>
<dbReference type="Proteomes" id="UP000001861">
    <property type="component" value="Unassembled WGS sequence"/>
</dbReference>
<dbReference type="eggNOG" id="ENOG502SQ8R">
    <property type="taxonomic scope" value="Eukaryota"/>
</dbReference>
<dbReference type="HOGENOM" id="CLU_811366_0_0_1"/>
<keyword evidence="3" id="KW-1185">Reference proteome</keyword>
<comment type="caution">
    <text evidence="2">The sequence shown here is derived from an EMBL/GenBank/DDBJ whole genome shotgun (WGS) entry which is preliminary data.</text>
</comment>
<dbReference type="VEuPathDB" id="FungiDB:CC1G_02200"/>
<dbReference type="InParanoid" id="A8NKJ0"/>
<dbReference type="AlphaFoldDB" id="A8NKJ0"/>
<evidence type="ECO:0000256" key="1">
    <source>
        <dbReference type="SAM" id="MobiDB-lite"/>
    </source>
</evidence>
<dbReference type="KEGG" id="cci:CC1G_02200"/>